<evidence type="ECO:0000256" key="5">
    <source>
        <dbReference type="ARBA" id="ARBA00023242"/>
    </source>
</evidence>
<protein>
    <recommendedName>
        <fullName evidence="8">hAT-like transposase RNase-H fold domain-containing protein</fullName>
    </recommendedName>
</protein>
<dbReference type="GO" id="GO:0008270">
    <property type="term" value="F:zinc ion binding"/>
    <property type="evidence" value="ECO:0007669"/>
    <property type="project" value="UniProtKB-KW"/>
</dbReference>
<dbReference type="PANTHER" id="PTHR46481">
    <property type="entry name" value="ZINC FINGER BED DOMAIN-CONTAINING PROTEIN 4"/>
    <property type="match status" value="1"/>
</dbReference>
<dbReference type="Proteomes" id="UP000323506">
    <property type="component" value="Chromosome D03"/>
</dbReference>
<dbReference type="SUPFAM" id="SSF53098">
    <property type="entry name" value="Ribonuclease H-like"/>
    <property type="match status" value="1"/>
</dbReference>
<sequence>MIMVHEYPFAFTEYELFTLLMKTTSPHYVRISRAIAKADCWTSYEVEKKMLNGLLKTVDRISITTDMWKSGQKIQYIALTTHFVDSDWNLQKRVLKFVGVPPLHSGVVVYDALYKCLQDWAIEGKMCSISVDNASYNDVAVRILKDSLSFHIRLPLNGKLFHVSCRANILNLLVHDGLSEIEDVIDNVRESVNHITTSIVRLTMFGWNATYAMLSCVLEFKDVFMRYVQQNASYKYLPCDEDWVRVEEVCSFLALFNEVTNIISSKKFEYIYI</sequence>
<gene>
    <name evidence="6" type="ORF">ES288_D03G105400v1</name>
</gene>
<dbReference type="PANTHER" id="PTHR46481:SF10">
    <property type="entry name" value="ZINC FINGER BED DOMAIN-CONTAINING PROTEIN 39"/>
    <property type="match status" value="1"/>
</dbReference>
<keyword evidence="3" id="KW-0863">Zinc-finger</keyword>
<dbReference type="InterPro" id="IPR052035">
    <property type="entry name" value="ZnF_BED_domain_contain"/>
</dbReference>
<dbReference type="EMBL" id="CM017703">
    <property type="protein sequence ID" value="TYG76311.1"/>
    <property type="molecule type" value="Genomic_DNA"/>
</dbReference>
<keyword evidence="5" id="KW-0539">Nucleus</keyword>
<dbReference type="AlphaFoldDB" id="A0A5D2D3C9"/>
<accession>A0A5D2D3C9</accession>
<keyword evidence="2" id="KW-0479">Metal-binding</keyword>
<evidence type="ECO:0000313" key="6">
    <source>
        <dbReference type="EMBL" id="TYG76311.1"/>
    </source>
</evidence>
<organism evidence="6 7">
    <name type="scientific">Gossypium darwinii</name>
    <name type="common">Darwin's cotton</name>
    <name type="synonym">Gossypium barbadense var. darwinii</name>
    <dbReference type="NCBI Taxonomy" id="34276"/>
    <lineage>
        <taxon>Eukaryota</taxon>
        <taxon>Viridiplantae</taxon>
        <taxon>Streptophyta</taxon>
        <taxon>Embryophyta</taxon>
        <taxon>Tracheophyta</taxon>
        <taxon>Spermatophyta</taxon>
        <taxon>Magnoliopsida</taxon>
        <taxon>eudicotyledons</taxon>
        <taxon>Gunneridae</taxon>
        <taxon>Pentapetalae</taxon>
        <taxon>rosids</taxon>
        <taxon>malvids</taxon>
        <taxon>Malvales</taxon>
        <taxon>Malvaceae</taxon>
        <taxon>Malvoideae</taxon>
        <taxon>Gossypium</taxon>
    </lineage>
</organism>
<evidence type="ECO:0008006" key="8">
    <source>
        <dbReference type="Google" id="ProtNLM"/>
    </source>
</evidence>
<keyword evidence="7" id="KW-1185">Reference proteome</keyword>
<reference evidence="6 7" key="1">
    <citation type="submission" date="2019-06" db="EMBL/GenBank/DDBJ databases">
        <title>WGS assembly of Gossypium darwinii.</title>
        <authorList>
            <person name="Chen Z.J."/>
            <person name="Sreedasyam A."/>
            <person name="Ando A."/>
            <person name="Song Q."/>
            <person name="De L."/>
            <person name="Hulse-Kemp A."/>
            <person name="Ding M."/>
            <person name="Ye W."/>
            <person name="Kirkbride R."/>
            <person name="Jenkins J."/>
            <person name="Plott C."/>
            <person name="Lovell J."/>
            <person name="Lin Y.-M."/>
            <person name="Vaughn R."/>
            <person name="Liu B."/>
            <person name="Li W."/>
            <person name="Simpson S."/>
            <person name="Scheffler B."/>
            <person name="Saski C."/>
            <person name="Grover C."/>
            <person name="Hu G."/>
            <person name="Conover J."/>
            <person name="Carlson J."/>
            <person name="Shu S."/>
            <person name="Boston L."/>
            <person name="Williams M."/>
            <person name="Peterson D."/>
            <person name="Mcgee K."/>
            <person name="Jones D."/>
            <person name="Wendel J."/>
            <person name="Stelly D."/>
            <person name="Grimwood J."/>
            <person name="Schmutz J."/>
        </authorList>
    </citation>
    <scope>NUCLEOTIDE SEQUENCE [LARGE SCALE GENOMIC DNA]</scope>
    <source>
        <strain evidence="6">1808015.09</strain>
    </source>
</reference>
<dbReference type="InterPro" id="IPR012337">
    <property type="entry name" value="RNaseH-like_sf"/>
</dbReference>
<evidence type="ECO:0000313" key="7">
    <source>
        <dbReference type="Proteomes" id="UP000323506"/>
    </source>
</evidence>
<proteinExistence type="predicted"/>
<evidence type="ECO:0000256" key="2">
    <source>
        <dbReference type="ARBA" id="ARBA00022723"/>
    </source>
</evidence>
<evidence type="ECO:0000256" key="3">
    <source>
        <dbReference type="ARBA" id="ARBA00022771"/>
    </source>
</evidence>
<comment type="subcellular location">
    <subcellularLocation>
        <location evidence="1">Nucleus</location>
    </subcellularLocation>
</comment>
<keyword evidence="4" id="KW-0862">Zinc</keyword>
<evidence type="ECO:0000256" key="4">
    <source>
        <dbReference type="ARBA" id="ARBA00022833"/>
    </source>
</evidence>
<name>A0A5D2D3C9_GOSDA</name>
<dbReference type="GO" id="GO:0005634">
    <property type="term" value="C:nucleus"/>
    <property type="evidence" value="ECO:0007669"/>
    <property type="project" value="UniProtKB-SubCell"/>
</dbReference>
<evidence type="ECO:0000256" key="1">
    <source>
        <dbReference type="ARBA" id="ARBA00004123"/>
    </source>
</evidence>